<dbReference type="Proteomes" id="UP000499080">
    <property type="component" value="Unassembled WGS sequence"/>
</dbReference>
<keyword evidence="3" id="KW-1185">Reference proteome</keyword>
<evidence type="ECO:0000256" key="1">
    <source>
        <dbReference type="SAM" id="MobiDB-lite"/>
    </source>
</evidence>
<reference evidence="2 3" key="1">
    <citation type="journal article" date="2019" name="Sci. Rep.">
        <title>Orb-weaving spider Araneus ventricosus genome elucidates the spidroin gene catalogue.</title>
        <authorList>
            <person name="Kono N."/>
            <person name="Nakamura H."/>
            <person name="Ohtoshi R."/>
            <person name="Moran D.A.P."/>
            <person name="Shinohara A."/>
            <person name="Yoshida Y."/>
            <person name="Fujiwara M."/>
            <person name="Mori M."/>
            <person name="Tomita M."/>
            <person name="Arakawa K."/>
        </authorList>
    </citation>
    <scope>NUCLEOTIDE SEQUENCE [LARGE SCALE GENOMIC DNA]</scope>
</reference>
<name>A0A4Y2W0F0_ARAVE</name>
<feature type="compositionally biased region" description="Basic and acidic residues" evidence="1">
    <location>
        <begin position="14"/>
        <end position="34"/>
    </location>
</feature>
<protein>
    <submittedName>
        <fullName evidence="2">Uncharacterized protein</fullName>
    </submittedName>
</protein>
<gene>
    <name evidence="2" type="ORF">AVEN_258661_1</name>
</gene>
<dbReference type="AlphaFoldDB" id="A0A4Y2W0F0"/>
<feature type="region of interest" description="Disordered" evidence="1">
    <location>
        <begin position="1"/>
        <end position="109"/>
    </location>
</feature>
<comment type="caution">
    <text evidence="2">The sequence shown here is derived from an EMBL/GenBank/DDBJ whole genome shotgun (WGS) entry which is preliminary data.</text>
</comment>
<accession>A0A4Y2W0F0</accession>
<evidence type="ECO:0000313" key="3">
    <source>
        <dbReference type="Proteomes" id="UP000499080"/>
    </source>
</evidence>
<organism evidence="2 3">
    <name type="scientific">Araneus ventricosus</name>
    <name type="common">Orbweaver spider</name>
    <name type="synonym">Epeira ventricosa</name>
    <dbReference type="NCBI Taxonomy" id="182803"/>
    <lineage>
        <taxon>Eukaryota</taxon>
        <taxon>Metazoa</taxon>
        <taxon>Ecdysozoa</taxon>
        <taxon>Arthropoda</taxon>
        <taxon>Chelicerata</taxon>
        <taxon>Arachnida</taxon>
        <taxon>Araneae</taxon>
        <taxon>Araneomorphae</taxon>
        <taxon>Entelegynae</taxon>
        <taxon>Araneoidea</taxon>
        <taxon>Araneidae</taxon>
        <taxon>Araneus</taxon>
    </lineage>
</organism>
<feature type="compositionally biased region" description="Basic and acidic residues" evidence="1">
    <location>
        <begin position="90"/>
        <end position="109"/>
    </location>
</feature>
<dbReference type="EMBL" id="BGPR01054066">
    <property type="protein sequence ID" value="GBO30859.1"/>
    <property type="molecule type" value="Genomic_DNA"/>
</dbReference>
<evidence type="ECO:0000313" key="2">
    <source>
        <dbReference type="EMBL" id="GBO30859.1"/>
    </source>
</evidence>
<proteinExistence type="predicted"/>
<sequence length="109" mass="12511">MTNGMGEKFTADPCHLHDLKSVDDDGRERQKNSRYDPGASYQPKSLTMTNGMGEAPRYDPLPAQPKSLMIQWGGRKNSRFDPRQVTQLKITDDDARREEKSRYAPRCHE</sequence>